<dbReference type="Pfam" id="PF02801">
    <property type="entry name" value="Ketoacyl-synt_C"/>
    <property type="match status" value="1"/>
</dbReference>
<keyword evidence="4" id="KW-0012">Acyltransferase</keyword>
<evidence type="ECO:0000256" key="4">
    <source>
        <dbReference type="ARBA" id="ARBA00023315"/>
    </source>
</evidence>
<feature type="domain" description="Ketosynthase family 3 (KS3)" evidence="7">
    <location>
        <begin position="20"/>
        <end position="447"/>
    </location>
</feature>
<comment type="caution">
    <text evidence="8">The sequence shown here is derived from an EMBL/GenBank/DDBJ whole genome shotgun (WGS) entry which is preliminary data.</text>
</comment>
<dbReference type="SUPFAM" id="SSF52151">
    <property type="entry name" value="FabD/lysophospholipase-like"/>
    <property type="match status" value="1"/>
</dbReference>
<dbReference type="CDD" id="cd00833">
    <property type="entry name" value="PKS"/>
    <property type="match status" value="1"/>
</dbReference>
<evidence type="ECO:0000313" key="8">
    <source>
        <dbReference type="EMBL" id="MFI0794502.1"/>
    </source>
</evidence>
<dbReference type="Gene3D" id="1.10.1200.10">
    <property type="entry name" value="ACP-like"/>
    <property type="match status" value="1"/>
</dbReference>
<dbReference type="SMART" id="SM00825">
    <property type="entry name" value="PKS_KS"/>
    <property type="match status" value="1"/>
</dbReference>
<dbReference type="InterPro" id="IPR009081">
    <property type="entry name" value="PP-bd_ACP"/>
</dbReference>
<accession>A0ABW7SP46</accession>
<keyword evidence="3" id="KW-0808">Transferase</keyword>
<dbReference type="RefSeq" id="WP_396680876.1">
    <property type="nucleotide sequence ID" value="NZ_JBIRPU010000011.1"/>
</dbReference>
<dbReference type="PANTHER" id="PTHR43775">
    <property type="entry name" value="FATTY ACID SYNTHASE"/>
    <property type="match status" value="1"/>
</dbReference>
<evidence type="ECO:0000256" key="2">
    <source>
        <dbReference type="ARBA" id="ARBA00022553"/>
    </source>
</evidence>
<sequence length="1440" mass="152590">MTAHLDSTGTAPDGGPPDGVEPIAIIGMACRVPGADTVAGFWANMLDGVDSITRFTPDELRAAGVDPHLLADPEYVPAGAVIDDADHFDAEFFGYNAAEAETMDPQQRVFCETAWAALEDSGHTPDRTDGAVGVFAGMFMNKYLMANLATNPRFQRSAMAPLARIFNDKDFLATRVAYLLDLDGPAYTVQTACSTSLVATHLACQSLLTYESDLALAGGVAINLPLKAGYSHAYGGVFSPDGQCRPFDADAGGTVPGNGAVALVLRRLSDALADRDHIYAVIRASAVNNDGAVKAGFTAPSVDGQARVVTAAHALAAISPGSIGYLEAHGTATQVGDPIEVAALTQAFRVGTARRGFCALGSVKANIGHLDAAGGAAGLMRAALAVQHGRIPPVRNFRFPNPDLDLDTSPFYVPTRVTEWSAGAGPRRAGVSAFGVGGTNAHVVLEQPPPIPDPTGTAAPATGWHLVPLSARSRTAVDAATRRLADHLEDHPDLDLADVAFTLQDGRRGFPVRRFAACADLTDLVAVLRGEHPHRLVTRTAPDTVHRAVFMFPGGGNQHRDMGVDLYRSQPVFREEIDRCAALLRDRLDVDLTALLFPGGGGSRRGRALGRAEGPGVVPALFAVEYALAKLWMSWGVEPVALLGHSLGEYVAACLSGVFTLGDALAVTYARGELFARMAPGRMLAVPLPEAQVAELLDERLSISAVNGPELTVVAGPDDDVAALDRLLTGRGVDCGRLNVPAASHSWLVEPMLDEFTARVKECDLRPPHTPFVSCVTGTWIRAEDATDPHYWARHLRQPVRFADALRTVLTTPDRVLLEVGPGRALTALVPGQRLAPTPTAVASLGHPRDRLPDTAHLMAAVGRLWQAGVGVDWPALHAARPARRVSLPGYPFQRRRYWVEPGATAVGAGTGPADTSDTSVASTSGGVDPDDAPDDGYLGPRDERERQVARVWCDLLGVDRVSVTDDLFDCGAHSLMITQAARELRRLGAPQLTARDVLASPTVAGLAARIEAAVSGRPLIEVHGSGPDLTAEVVLDPAVAPDAGASARTGPPRVVLLTGATGFVGAFLCAELARQTSAEIVCLVRAANPEEGTERLHAALTSYGLPMPPAHRLRVVPADLARTRLGLTPADFDALADEVDAIYHCGAWVNFVRPYRSLKATNVRGTEEILRLSTRGRPTPVHHISTLAVLAGAVAAGVGQINEDDPLPPPVGHDTAYSQSKWVAEGLVGIARERGVPVSIYRAGAVLGDSRTGAANREDYVTKVIQGCLDLGLAPARRYAFAAASVDYVARTVVALSLRPETLGGTFHTVNPDPLDWNDMFTHLRTCGYRVPSVDWQRWHHQLTEQIEADETSNNLAPLMAMLGDTPDRDMPRMRCDNVWSALPADLARPPELDAALFARMLGFLARGGVLPAPPDAGPDRPGTTPAVSPDTAQKDVVP</sequence>
<dbReference type="InterPro" id="IPR020841">
    <property type="entry name" value="PKS_Beta-ketoAc_synthase_dom"/>
</dbReference>
<dbReference type="PROSITE" id="PS50075">
    <property type="entry name" value="CARRIER"/>
    <property type="match status" value="1"/>
</dbReference>
<feature type="region of interest" description="Disordered" evidence="5">
    <location>
        <begin position="908"/>
        <end position="936"/>
    </location>
</feature>
<dbReference type="InterPro" id="IPR014043">
    <property type="entry name" value="Acyl_transferase_dom"/>
</dbReference>
<dbReference type="InterPro" id="IPR016039">
    <property type="entry name" value="Thiolase-like"/>
</dbReference>
<dbReference type="NCBIfam" id="TIGR01746">
    <property type="entry name" value="Thioester-redct"/>
    <property type="match status" value="1"/>
</dbReference>
<evidence type="ECO:0000256" key="3">
    <source>
        <dbReference type="ARBA" id="ARBA00022679"/>
    </source>
</evidence>
<dbReference type="SMART" id="SM00827">
    <property type="entry name" value="PKS_AT"/>
    <property type="match status" value="1"/>
</dbReference>
<feature type="domain" description="Carrier" evidence="6">
    <location>
        <begin position="940"/>
        <end position="1015"/>
    </location>
</feature>
<name>A0ABW7SP46_9ACTN</name>
<dbReference type="InterPro" id="IPR013120">
    <property type="entry name" value="FAR_NAD-bd"/>
</dbReference>
<evidence type="ECO:0000256" key="5">
    <source>
        <dbReference type="SAM" id="MobiDB-lite"/>
    </source>
</evidence>
<gene>
    <name evidence="8" type="ORF">ACH4OY_17725</name>
</gene>
<dbReference type="InterPro" id="IPR006162">
    <property type="entry name" value="Ppantetheine_attach_site"/>
</dbReference>
<dbReference type="Gene3D" id="3.30.70.250">
    <property type="entry name" value="Malonyl-CoA ACP transacylase, ACP-binding"/>
    <property type="match status" value="1"/>
</dbReference>
<dbReference type="CDD" id="cd05235">
    <property type="entry name" value="SDR_e1"/>
    <property type="match status" value="1"/>
</dbReference>
<keyword evidence="2" id="KW-0597">Phosphoprotein</keyword>
<proteinExistence type="predicted"/>
<organism evidence="8 9">
    <name type="scientific">Micromonospora rubida</name>
    <dbReference type="NCBI Taxonomy" id="2697657"/>
    <lineage>
        <taxon>Bacteria</taxon>
        <taxon>Bacillati</taxon>
        <taxon>Actinomycetota</taxon>
        <taxon>Actinomycetes</taxon>
        <taxon>Micromonosporales</taxon>
        <taxon>Micromonosporaceae</taxon>
        <taxon>Micromonospora</taxon>
    </lineage>
</organism>
<feature type="region of interest" description="Disordered" evidence="5">
    <location>
        <begin position="1414"/>
        <end position="1440"/>
    </location>
</feature>
<dbReference type="InterPro" id="IPR014030">
    <property type="entry name" value="Ketoacyl_synth_N"/>
</dbReference>
<feature type="region of interest" description="Disordered" evidence="5">
    <location>
        <begin position="1"/>
        <end position="20"/>
    </location>
</feature>
<feature type="compositionally biased region" description="Polar residues" evidence="5">
    <location>
        <begin position="1"/>
        <end position="10"/>
    </location>
</feature>
<dbReference type="Pfam" id="PF00550">
    <property type="entry name" value="PP-binding"/>
    <property type="match status" value="1"/>
</dbReference>
<dbReference type="InterPro" id="IPR016036">
    <property type="entry name" value="Malonyl_transacylase_ACP-bd"/>
</dbReference>
<dbReference type="PROSITE" id="PS00012">
    <property type="entry name" value="PHOSPHOPANTETHEINE"/>
    <property type="match status" value="1"/>
</dbReference>
<dbReference type="InterPro" id="IPR032821">
    <property type="entry name" value="PKS_assoc"/>
</dbReference>
<dbReference type="SUPFAM" id="SSF55048">
    <property type="entry name" value="Probable ACP-binding domain of malonyl-CoA ACP transacylase"/>
    <property type="match status" value="1"/>
</dbReference>
<evidence type="ECO:0000259" key="6">
    <source>
        <dbReference type="PROSITE" id="PS50075"/>
    </source>
</evidence>
<protein>
    <submittedName>
        <fullName evidence="8">Type I polyketide synthase</fullName>
    </submittedName>
</protein>
<dbReference type="InterPro" id="IPR001227">
    <property type="entry name" value="Ac_transferase_dom_sf"/>
</dbReference>
<keyword evidence="9" id="KW-1185">Reference proteome</keyword>
<dbReference type="PROSITE" id="PS52004">
    <property type="entry name" value="KS3_2"/>
    <property type="match status" value="1"/>
</dbReference>
<dbReference type="Gene3D" id="3.30.70.3290">
    <property type="match status" value="1"/>
</dbReference>
<dbReference type="Pfam" id="PF00698">
    <property type="entry name" value="Acyl_transf_1"/>
    <property type="match status" value="1"/>
</dbReference>
<feature type="compositionally biased region" description="Low complexity" evidence="5">
    <location>
        <begin position="908"/>
        <end position="928"/>
    </location>
</feature>
<dbReference type="InterPro" id="IPR036291">
    <property type="entry name" value="NAD(P)-bd_dom_sf"/>
</dbReference>
<evidence type="ECO:0000256" key="1">
    <source>
        <dbReference type="ARBA" id="ARBA00022450"/>
    </source>
</evidence>
<dbReference type="InterPro" id="IPR016035">
    <property type="entry name" value="Acyl_Trfase/lysoPLipase"/>
</dbReference>
<dbReference type="Proteomes" id="UP001611075">
    <property type="component" value="Unassembled WGS sequence"/>
</dbReference>
<dbReference type="SUPFAM" id="SSF51735">
    <property type="entry name" value="NAD(P)-binding Rossmann-fold domains"/>
    <property type="match status" value="1"/>
</dbReference>
<evidence type="ECO:0000259" key="7">
    <source>
        <dbReference type="PROSITE" id="PS52004"/>
    </source>
</evidence>
<dbReference type="InterPro" id="IPR036736">
    <property type="entry name" value="ACP-like_sf"/>
</dbReference>
<dbReference type="InterPro" id="IPR050091">
    <property type="entry name" value="PKS_NRPS_Biosynth_Enz"/>
</dbReference>
<dbReference type="Pfam" id="PF07993">
    <property type="entry name" value="NAD_binding_4"/>
    <property type="match status" value="1"/>
</dbReference>
<dbReference type="Gene3D" id="3.40.366.10">
    <property type="entry name" value="Malonyl-Coenzyme A Acyl Carrier Protein, domain 2"/>
    <property type="match status" value="1"/>
</dbReference>
<dbReference type="Gene3D" id="3.40.50.720">
    <property type="entry name" value="NAD(P)-binding Rossmann-like Domain"/>
    <property type="match status" value="1"/>
</dbReference>
<dbReference type="PANTHER" id="PTHR43775:SF51">
    <property type="entry name" value="INACTIVE PHENOLPHTHIOCEROL SYNTHESIS POLYKETIDE SYNTHASE TYPE I PKS1-RELATED"/>
    <property type="match status" value="1"/>
</dbReference>
<dbReference type="SUPFAM" id="SSF53901">
    <property type="entry name" value="Thiolase-like"/>
    <property type="match status" value="1"/>
</dbReference>
<dbReference type="Pfam" id="PF16197">
    <property type="entry name" value="KAsynt_C_assoc"/>
    <property type="match status" value="1"/>
</dbReference>
<dbReference type="Gene3D" id="3.40.47.10">
    <property type="match status" value="1"/>
</dbReference>
<dbReference type="InterPro" id="IPR014031">
    <property type="entry name" value="Ketoacyl_synth_C"/>
</dbReference>
<evidence type="ECO:0000313" key="9">
    <source>
        <dbReference type="Proteomes" id="UP001611075"/>
    </source>
</evidence>
<dbReference type="SUPFAM" id="SSF47336">
    <property type="entry name" value="ACP-like"/>
    <property type="match status" value="1"/>
</dbReference>
<reference evidence="8 9" key="1">
    <citation type="submission" date="2024-10" db="EMBL/GenBank/DDBJ databases">
        <title>The Natural Products Discovery Center: Release of the First 8490 Sequenced Strains for Exploring Actinobacteria Biosynthetic Diversity.</title>
        <authorList>
            <person name="Kalkreuter E."/>
            <person name="Kautsar S.A."/>
            <person name="Yang D."/>
            <person name="Bader C.D."/>
            <person name="Teijaro C.N."/>
            <person name="Fluegel L."/>
            <person name="Davis C.M."/>
            <person name="Simpson J.R."/>
            <person name="Lauterbach L."/>
            <person name="Steele A.D."/>
            <person name="Gui C."/>
            <person name="Meng S."/>
            <person name="Li G."/>
            <person name="Viehrig K."/>
            <person name="Ye F."/>
            <person name="Su P."/>
            <person name="Kiefer A.F."/>
            <person name="Nichols A."/>
            <person name="Cepeda A.J."/>
            <person name="Yan W."/>
            <person name="Fan B."/>
            <person name="Jiang Y."/>
            <person name="Adhikari A."/>
            <person name="Zheng C.-J."/>
            <person name="Schuster L."/>
            <person name="Cowan T.M."/>
            <person name="Smanski M.J."/>
            <person name="Chevrette M.G."/>
            <person name="De Carvalho L.P.S."/>
            <person name="Shen B."/>
        </authorList>
    </citation>
    <scope>NUCLEOTIDE SEQUENCE [LARGE SCALE GENOMIC DNA]</scope>
    <source>
        <strain evidence="8 9">NPDC021253</strain>
    </source>
</reference>
<dbReference type="InterPro" id="IPR010080">
    <property type="entry name" value="Thioester_reductase-like_dom"/>
</dbReference>
<dbReference type="Pfam" id="PF00109">
    <property type="entry name" value="ketoacyl-synt"/>
    <property type="match status" value="1"/>
</dbReference>
<keyword evidence="1" id="KW-0596">Phosphopantetheine</keyword>
<dbReference type="EMBL" id="JBIRPU010000011">
    <property type="protein sequence ID" value="MFI0794502.1"/>
    <property type="molecule type" value="Genomic_DNA"/>
</dbReference>